<dbReference type="Proteomes" id="UP001732700">
    <property type="component" value="Chromosome 3A"/>
</dbReference>
<reference evidence="1" key="2">
    <citation type="submission" date="2025-09" db="UniProtKB">
        <authorList>
            <consortium name="EnsemblPlants"/>
        </authorList>
    </citation>
    <scope>IDENTIFICATION</scope>
</reference>
<protein>
    <submittedName>
        <fullName evidence="1">Uncharacterized protein</fullName>
    </submittedName>
</protein>
<sequence>MTHLHRSVSKKRVGIFFFVVVSLSLIRRMVTQAHVVYPFGNFIKTIDHPPRTQPACCKVQRSSETVPALMTTTTKTEMVFFDVETAAAPLPTSTDKHWHMLEFGAILVCPRRLVELSSYSTFIRPDDLSAVSTRFASSPAHAAAFAEAPSFADVADDIFALLDGRVWAGHNIRRFDCHRVRDAFAAAGHPAPEPAGVVDSLAVLGRVFGRRAGDLKMATLATYFGIGKQTHRSLDDARMNLEVLKHCATVLLLESSLPGVLGGEDNGDGAVTRRRAAQHVAGNVFNRNRSRAPKPNTLEMAFARAAASPSSTKVTAPTPAAVAVQKVNGRSGKRDSTGKLVVATPTASGAGPRARRPVAATTPFSMILRHSRAIPVAAVFIFNLTKGLVRNCCNHLVVCKNTTQFIYCKELLSPHCKPVQKIKQISSKYLMVYFTNTKIIQKSGHSLNKEVGMMP</sequence>
<accession>A0ACD5VE16</accession>
<evidence type="ECO:0000313" key="2">
    <source>
        <dbReference type="Proteomes" id="UP001732700"/>
    </source>
</evidence>
<reference evidence="1" key="1">
    <citation type="submission" date="2021-05" db="EMBL/GenBank/DDBJ databases">
        <authorList>
            <person name="Scholz U."/>
            <person name="Mascher M."/>
            <person name="Fiebig A."/>
        </authorList>
    </citation>
    <scope>NUCLEOTIDE SEQUENCE [LARGE SCALE GENOMIC DNA]</scope>
</reference>
<dbReference type="EnsemblPlants" id="AVESA.00010b.r2.3AG0409570.1">
    <property type="protein sequence ID" value="AVESA.00010b.r2.3AG0409570.1.CDS"/>
    <property type="gene ID" value="AVESA.00010b.r2.3AG0409570"/>
</dbReference>
<evidence type="ECO:0000313" key="1">
    <source>
        <dbReference type="EnsemblPlants" id="AVESA.00010b.r2.3AG0409570.1.CDS"/>
    </source>
</evidence>
<keyword evidence="2" id="KW-1185">Reference proteome</keyword>
<name>A0ACD5VE16_AVESA</name>
<organism evidence="1 2">
    <name type="scientific">Avena sativa</name>
    <name type="common">Oat</name>
    <dbReference type="NCBI Taxonomy" id="4498"/>
    <lineage>
        <taxon>Eukaryota</taxon>
        <taxon>Viridiplantae</taxon>
        <taxon>Streptophyta</taxon>
        <taxon>Embryophyta</taxon>
        <taxon>Tracheophyta</taxon>
        <taxon>Spermatophyta</taxon>
        <taxon>Magnoliopsida</taxon>
        <taxon>Liliopsida</taxon>
        <taxon>Poales</taxon>
        <taxon>Poaceae</taxon>
        <taxon>BOP clade</taxon>
        <taxon>Pooideae</taxon>
        <taxon>Poodae</taxon>
        <taxon>Poeae</taxon>
        <taxon>Poeae Chloroplast Group 1 (Aveneae type)</taxon>
        <taxon>Aveninae</taxon>
        <taxon>Avena</taxon>
    </lineage>
</organism>
<proteinExistence type="predicted"/>